<dbReference type="AlphaFoldDB" id="A0A0H2UU74"/>
<dbReference type="Proteomes" id="UP000000564">
    <property type="component" value="Chromosome"/>
</dbReference>
<name>A0A0H2UU74_STRP3</name>
<dbReference type="EMBL" id="AE014074">
    <property type="protein sequence ID" value="AAM79313.1"/>
    <property type="molecule type" value="Genomic_DNA"/>
</dbReference>
<dbReference type="HOGENOM" id="CLU_2810671_0_0_9"/>
<gene>
    <name evidence="1" type="ordered locus">SpyM3_0706</name>
</gene>
<protein>
    <submittedName>
        <fullName evidence="1">Uncharacterized protein</fullName>
    </submittedName>
</protein>
<evidence type="ECO:0000313" key="1">
    <source>
        <dbReference type="EMBL" id="AAM79313.1"/>
    </source>
</evidence>
<dbReference type="KEGG" id="spg:SpyM3_0706"/>
<reference evidence="1 2" key="1">
    <citation type="journal article" date="2002" name="Proc. Natl. Acad. Sci. U.S.A.">
        <title>Genome sequence of a serotype M3 strain of group A Streptococcus: phage-encoded toxins, the high-virulence phenotype, and clone emergence.</title>
        <authorList>
            <person name="Beres S.B."/>
            <person name="Sylva G.L."/>
            <person name="Barbian K.D."/>
            <person name="Lei B."/>
            <person name="Hoff J.S."/>
            <person name="Mammarella N.D."/>
            <person name="Liu M.Y."/>
            <person name="Smoot J.C."/>
            <person name="Porcella S.F."/>
            <person name="Parkins L.D."/>
            <person name="Campbell D.S."/>
            <person name="Smith T.M."/>
            <person name="McCormick J.K."/>
            <person name="Leung D.Y."/>
            <person name="Schlievert P.M."/>
            <person name="Musser J.M."/>
        </authorList>
    </citation>
    <scope>NUCLEOTIDE SEQUENCE [LARGE SCALE GENOMIC DNA]</scope>
    <source>
        <strain evidence="2">ATCC BAA-595 / MGAS315</strain>
    </source>
</reference>
<accession>A0A0H2UU74</accession>
<proteinExistence type="predicted"/>
<dbReference type="RefSeq" id="WP_011017376.1">
    <property type="nucleotide sequence ID" value="NC_004070.1"/>
</dbReference>
<sequence>MYKIAPKGMIMFIANKYCEVRPKSIQKGIDWAWKWYQSFNKGSLVPSEWLEYHNQFKKEHDYPCFKK</sequence>
<evidence type="ECO:0000313" key="2">
    <source>
        <dbReference type="Proteomes" id="UP000000564"/>
    </source>
</evidence>
<organism evidence="1 2">
    <name type="scientific">Streptococcus pyogenes serotype M3 (strain ATCC BAA-595 / MGAS315)</name>
    <dbReference type="NCBI Taxonomy" id="198466"/>
    <lineage>
        <taxon>Bacteria</taxon>
        <taxon>Bacillati</taxon>
        <taxon>Bacillota</taxon>
        <taxon>Bacilli</taxon>
        <taxon>Lactobacillales</taxon>
        <taxon>Streptococcaceae</taxon>
        <taxon>Streptococcus</taxon>
    </lineage>
</organism>